<organism evidence="1 2">
    <name type="scientific">Candidatus Falkowbacteria bacterium RIFOXYD2_FULL_34_120</name>
    <dbReference type="NCBI Taxonomy" id="1798007"/>
    <lineage>
        <taxon>Bacteria</taxon>
        <taxon>Candidatus Falkowiibacteriota</taxon>
    </lineage>
</organism>
<proteinExistence type="predicted"/>
<name>A0A1F5TQF2_9BACT</name>
<sequence length="67" mass="7864">MDKVDLIIFKQAYIAQAKRCFCCGQPCIFNPNGFKMIDKNFYCQSCQDDELRDVEELLNRETHPTIN</sequence>
<gene>
    <name evidence="1" type="ORF">A2531_01410</name>
</gene>
<reference evidence="1 2" key="1">
    <citation type="journal article" date="2016" name="Nat. Commun.">
        <title>Thousands of microbial genomes shed light on interconnected biogeochemical processes in an aquifer system.</title>
        <authorList>
            <person name="Anantharaman K."/>
            <person name="Brown C.T."/>
            <person name="Hug L.A."/>
            <person name="Sharon I."/>
            <person name="Castelle C.J."/>
            <person name="Probst A.J."/>
            <person name="Thomas B.C."/>
            <person name="Singh A."/>
            <person name="Wilkins M.J."/>
            <person name="Karaoz U."/>
            <person name="Brodie E.L."/>
            <person name="Williams K.H."/>
            <person name="Hubbard S.S."/>
            <person name="Banfield J.F."/>
        </authorList>
    </citation>
    <scope>NUCLEOTIDE SEQUENCE [LARGE SCALE GENOMIC DNA]</scope>
</reference>
<accession>A0A1F5TQF2</accession>
<evidence type="ECO:0000313" key="2">
    <source>
        <dbReference type="Proteomes" id="UP000177579"/>
    </source>
</evidence>
<evidence type="ECO:0000313" key="1">
    <source>
        <dbReference type="EMBL" id="OGF41160.1"/>
    </source>
</evidence>
<dbReference type="Proteomes" id="UP000177579">
    <property type="component" value="Unassembled WGS sequence"/>
</dbReference>
<comment type="caution">
    <text evidence="1">The sequence shown here is derived from an EMBL/GenBank/DDBJ whole genome shotgun (WGS) entry which is preliminary data.</text>
</comment>
<dbReference type="EMBL" id="MFGO01000013">
    <property type="protein sequence ID" value="OGF41160.1"/>
    <property type="molecule type" value="Genomic_DNA"/>
</dbReference>
<protein>
    <submittedName>
        <fullName evidence="1">Uncharacterized protein</fullName>
    </submittedName>
</protein>
<dbReference type="AlphaFoldDB" id="A0A1F5TQF2"/>